<evidence type="ECO:0000313" key="5">
    <source>
        <dbReference type="EMBL" id="MBC5685615.1"/>
    </source>
</evidence>
<name>A0ABR7GFQ6_9FIRM</name>
<evidence type="ECO:0000256" key="2">
    <source>
        <dbReference type="ARBA" id="ARBA00022741"/>
    </source>
</evidence>
<dbReference type="RefSeq" id="WP_118280850.1">
    <property type="nucleotide sequence ID" value="NZ_JACOPG010000001.1"/>
</dbReference>
<evidence type="ECO:0000256" key="3">
    <source>
        <dbReference type="ARBA" id="ARBA00022840"/>
    </source>
</evidence>
<sequence length="275" mass="30818">MHKIKKPCGFHCIKMKDIGVSFGDQVVLEHINLHIHCGSLTALIGRNGAGKSTLLKAILGDIPHTGSITFSDTENGKMKKMKIGYVPQSLNLEPNTPMNVYDLITSFRYDYPVFLKNKKLYQEIKEALAEFEADHLIDQPIGKLSGGELQRVLLSLAVMDEPNLLLLDEPVSGIDKNGMDLFYEKMDYLRKNYDMAIIIISHDLDYVAKYADKVVLIDKTVTADGNPKEVYESQAFHRVFGDATYAYGNNVGHVRKVEAKEAPYEAGYKGKKEEA</sequence>
<keyword evidence="3 5" id="KW-0067">ATP-binding</keyword>
<dbReference type="Pfam" id="PF00005">
    <property type="entry name" value="ABC_tran"/>
    <property type="match status" value="1"/>
</dbReference>
<dbReference type="PROSITE" id="PS50893">
    <property type="entry name" value="ABC_TRANSPORTER_2"/>
    <property type="match status" value="1"/>
</dbReference>
<dbReference type="InterPro" id="IPR027417">
    <property type="entry name" value="P-loop_NTPase"/>
</dbReference>
<dbReference type="SMART" id="SM00382">
    <property type="entry name" value="AAA"/>
    <property type="match status" value="1"/>
</dbReference>
<dbReference type="Proteomes" id="UP000643810">
    <property type="component" value="Unassembled WGS sequence"/>
</dbReference>
<evidence type="ECO:0000259" key="4">
    <source>
        <dbReference type="PROSITE" id="PS50893"/>
    </source>
</evidence>
<dbReference type="InterPro" id="IPR050153">
    <property type="entry name" value="Metal_Ion_Import_ABC"/>
</dbReference>
<comment type="caution">
    <text evidence="5">The sequence shown here is derived from an EMBL/GenBank/DDBJ whole genome shotgun (WGS) entry which is preliminary data.</text>
</comment>
<dbReference type="EMBL" id="JACOPG010000001">
    <property type="protein sequence ID" value="MBC5685615.1"/>
    <property type="molecule type" value="Genomic_DNA"/>
</dbReference>
<dbReference type="GO" id="GO:0005524">
    <property type="term" value="F:ATP binding"/>
    <property type="evidence" value="ECO:0007669"/>
    <property type="project" value="UniProtKB-KW"/>
</dbReference>
<evidence type="ECO:0000313" key="6">
    <source>
        <dbReference type="Proteomes" id="UP000643810"/>
    </source>
</evidence>
<feature type="domain" description="ABC transporter" evidence="4">
    <location>
        <begin position="13"/>
        <end position="243"/>
    </location>
</feature>
<dbReference type="Gene3D" id="3.40.50.300">
    <property type="entry name" value="P-loop containing nucleotide triphosphate hydrolases"/>
    <property type="match status" value="1"/>
</dbReference>
<accession>A0ABR7GFQ6</accession>
<keyword evidence="2" id="KW-0547">Nucleotide-binding</keyword>
<keyword evidence="6" id="KW-1185">Reference proteome</keyword>
<dbReference type="PANTHER" id="PTHR42734">
    <property type="entry name" value="METAL TRANSPORT SYSTEM ATP-BINDING PROTEIN TM_0124-RELATED"/>
    <property type="match status" value="1"/>
</dbReference>
<dbReference type="PROSITE" id="PS00211">
    <property type="entry name" value="ABC_TRANSPORTER_1"/>
    <property type="match status" value="1"/>
</dbReference>
<dbReference type="InterPro" id="IPR003593">
    <property type="entry name" value="AAA+_ATPase"/>
</dbReference>
<gene>
    <name evidence="5" type="ORF">H8R94_03120</name>
</gene>
<organism evidence="5 6">
    <name type="scientific">Roseburia lenta</name>
    <dbReference type="NCBI Taxonomy" id="2763061"/>
    <lineage>
        <taxon>Bacteria</taxon>
        <taxon>Bacillati</taxon>
        <taxon>Bacillota</taxon>
        <taxon>Clostridia</taxon>
        <taxon>Lachnospirales</taxon>
        <taxon>Lachnospiraceae</taxon>
        <taxon>Roseburia</taxon>
    </lineage>
</organism>
<reference evidence="5 6" key="1">
    <citation type="submission" date="2020-08" db="EMBL/GenBank/DDBJ databases">
        <title>Genome public.</title>
        <authorList>
            <person name="Liu C."/>
            <person name="Sun Q."/>
        </authorList>
    </citation>
    <scope>NUCLEOTIDE SEQUENCE [LARGE SCALE GENOMIC DNA]</scope>
    <source>
        <strain evidence="5 6">NSJ-9</strain>
    </source>
</reference>
<keyword evidence="1" id="KW-0813">Transport</keyword>
<dbReference type="InterPro" id="IPR017871">
    <property type="entry name" value="ABC_transporter-like_CS"/>
</dbReference>
<evidence type="ECO:0000256" key="1">
    <source>
        <dbReference type="ARBA" id="ARBA00022448"/>
    </source>
</evidence>
<dbReference type="InterPro" id="IPR003439">
    <property type="entry name" value="ABC_transporter-like_ATP-bd"/>
</dbReference>
<proteinExistence type="predicted"/>
<dbReference type="SUPFAM" id="SSF52540">
    <property type="entry name" value="P-loop containing nucleoside triphosphate hydrolases"/>
    <property type="match status" value="1"/>
</dbReference>
<protein>
    <submittedName>
        <fullName evidence="5">Metal ABC transporter ATP-binding protein</fullName>
    </submittedName>
</protein>